<dbReference type="OrthoDB" id="4790878at2759"/>
<evidence type="ECO:0000313" key="2">
    <source>
        <dbReference type="Proteomes" id="UP000481861"/>
    </source>
</evidence>
<sequence>MTQAIVLRYLLISFVPLESQRAFLRVAVSSTPASSKTRLRAMTTTPSPTPLGLLQLPAELRNRIYEDVLTVAPTSRLRYRDDHRSSSDTPSELCAKDERGFNQLKKVCRQLHAETVHLEIKYNDAVFAGERAEGSMPPGRLLRLFLANLDSFAVAWLSTVILEADYVTDDLESIEPLAYFCRKNPHVVMKYICKEFRFHRKKDEEPATSYRHILHFLDIGTQLSFLFRCRSPHLILPGTHAQQLRDHTETMYSGSFNAVAARLEQTPNLRFWPNEEPMTDEVTGFLSYRIGNIGWTRRATARALEAAKEWTENGI</sequence>
<dbReference type="InterPro" id="IPR038883">
    <property type="entry name" value="AN11006-like"/>
</dbReference>
<proteinExistence type="predicted"/>
<dbReference type="PANTHER" id="PTHR42085:SF1">
    <property type="entry name" value="F-BOX DOMAIN-CONTAINING PROTEIN"/>
    <property type="match status" value="1"/>
</dbReference>
<organism evidence="1 2">
    <name type="scientific">Massariosphaeria phaeospora</name>
    <dbReference type="NCBI Taxonomy" id="100035"/>
    <lineage>
        <taxon>Eukaryota</taxon>
        <taxon>Fungi</taxon>
        <taxon>Dikarya</taxon>
        <taxon>Ascomycota</taxon>
        <taxon>Pezizomycotina</taxon>
        <taxon>Dothideomycetes</taxon>
        <taxon>Pleosporomycetidae</taxon>
        <taxon>Pleosporales</taxon>
        <taxon>Pleosporales incertae sedis</taxon>
        <taxon>Massariosphaeria</taxon>
    </lineage>
</organism>
<evidence type="ECO:0008006" key="3">
    <source>
        <dbReference type="Google" id="ProtNLM"/>
    </source>
</evidence>
<dbReference type="AlphaFoldDB" id="A0A7C8I5I8"/>
<reference evidence="1 2" key="1">
    <citation type="submission" date="2020-01" db="EMBL/GenBank/DDBJ databases">
        <authorList>
            <consortium name="DOE Joint Genome Institute"/>
            <person name="Haridas S."/>
            <person name="Albert R."/>
            <person name="Binder M."/>
            <person name="Bloem J."/>
            <person name="Labutti K."/>
            <person name="Salamov A."/>
            <person name="Andreopoulos B."/>
            <person name="Baker S.E."/>
            <person name="Barry K."/>
            <person name="Bills G."/>
            <person name="Bluhm B.H."/>
            <person name="Cannon C."/>
            <person name="Castanera R."/>
            <person name="Culley D.E."/>
            <person name="Daum C."/>
            <person name="Ezra D."/>
            <person name="Gonzalez J.B."/>
            <person name="Henrissat B."/>
            <person name="Kuo A."/>
            <person name="Liang C."/>
            <person name="Lipzen A."/>
            <person name="Lutzoni F."/>
            <person name="Magnuson J."/>
            <person name="Mondo S."/>
            <person name="Nolan M."/>
            <person name="Ohm R."/>
            <person name="Pangilinan J."/>
            <person name="Park H.-J.H."/>
            <person name="Ramirez L."/>
            <person name="Alfaro M."/>
            <person name="Sun H."/>
            <person name="Tritt A."/>
            <person name="Yoshinaga Y."/>
            <person name="Zwiers L.-H.L."/>
            <person name="Turgeon B.G."/>
            <person name="Goodwin S.B."/>
            <person name="Spatafora J.W."/>
            <person name="Crous P.W."/>
            <person name="Grigoriev I.V."/>
        </authorList>
    </citation>
    <scope>NUCLEOTIDE SEQUENCE [LARGE SCALE GENOMIC DNA]</scope>
    <source>
        <strain evidence="1 2">CBS 611.86</strain>
    </source>
</reference>
<gene>
    <name evidence="1" type="ORF">BDV95DRAFT_606807</name>
</gene>
<protein>
    <recommendedName>
        <fullName evidence="3">F-box domain-containing protein</fullName>
    </recommendedName>
</protein>
<dbReference type="PANTHER" id="PTHR42085">
    <property type="entry name" value="F-BOX DOMAIN-CONTAINING PROTEIN"/>
    <property type="match status" value="1"/>
</dbReference>
<name>A0A7C8I5I8_9PLEO</name>
<comment type="caution">
    <text evidence="1">The sequence shown here is derived from an EMBL/GenBank/DDBJ whole genome shotgun (WGS) entry which is preliminary data.</text>
</comment>
<dbReference type="Proteomes" id="UP000481861">
    <property type="component" value="Unassembled WGS sequence"/>
</dbReference>
<accession>A0A7C8I5I8</accession>
<keyword evidence="2" id="KW-1185">Reference proteome</keyword>
<dbReference type="EMBL" id="JAADJZ010000011">
    <property type="protein sequence ID" value="KAF2871369.1"/>
    <property type="molecule type" value="Genomic_DNA"/>
</dbReference>
<evidence type="ECO:0000313" key="1">
    <source>
        <dbReference type="EMBL" id="KAF2871369.1"/>
    </source>
</evidence>